<name>A0ACB9YYE0_9PEZI</name>
<proteinExistence type="predicted"/>
<accession>A0ACB9YYE0</accession>
<sequence length="505" mass="54239">MSQSLQLEKEGPVATSEDTEKVAGHSELAESQDSRLPRSFRRRLTDLISAGPIEERGILPIALEDRTSTDYTGYFSIFFCMNINLLPITFGLLGPAYGLGIRDSSLVILFFCLLTAAIPAYLGVLGPKTGLRQMIQARFSFGRYLVSLPVILNLATLTGFCVISCVVGGQCLSAITGGSLTPAVGIVITGVLALLISFCGYTVLHQYERWAWIPALIAIIIATGCGGSGLREQAPTEAATPGGVLSFGMIIASYMIPYACLASDFTTYLNPKFSSVRLFLYGYTGLVVPSVLLMTLGAAIGGAISSIPEWEARYEETQVGGVLAAMLSRAGGFGKFVVVVLSLTLLGNIAATMYSVTLNFQILIPQLVVVPRYIFSVVVTAILIPVSIKAATEFFSSLENFIAVIAYWSAAFAAVLIVEHNVFRGGKYHSYDHDSWNVASRLPLGIAALMASALSFALVIPSMSQVWFEGPIAKAAGDIGFEMAFVVTAVLYIPLRYLERRFSGR</sequence>
<protein>
    <submittedName>
        <fullName evidence="1">Permease for cytosine/purines, uracil, thiamine, allantoin-domain-containing protein</fullName>
    </submittedName>
</protein>
<keyword evidence="2" id="KW-1185">Reference proteome</keyword>
<dbReference type="Proteomes" id="UP001497700">
    <property type="component" value="Unassembled WGS sequence"/>
</dbReference>
<organism evidence="1 2">
    <name type="scientific">Hypoxylon rubiginosum</name>
    <dbReference type="NCBI Taxonomy" id="110542"/>
    <lineage>
        <taxon>Eukaryota</taxon>
        <taxon>Fungi</taxon>
        <taxon>Dikarya</taxon>
        <taxon>Ascomycota</taxon>
        <taxon>Pezizomycotina</taxon>
        <taxon>Sordariomycetes</taxon>
        <taxon>Xylariomycetidae</taxon>
        <taxon>Xylariales</taxon>
        <taxon>Hypoxylaceae</taxon>
        <taxon>Hypoxylon</taxon>
    </lineage>
</organism>
<evidence type="ECO:0000313" key="1">
    <source>
        <dbReference type="EMBL" id="KAI4864459.1"/>
    </source>
</evidence>
<evidence type="ECO:0000313" key="2">
    <source>
        <dbReference type="Proteomes" id="UP001497700"/>
    </source>
</evidence>
<comment type="caution">
    <text evidence="1">The sequence shown here is derived from an EMBL/GenBank/DDBJ whole genome shotgun (WGS) entry which is preliminary data.</text>
</comment>
<reference evidence="1 2" key="1">
    <citation type="journal article" date="2022" name="New Phytol.">
        <title>Ecological generalism drives hyperdiversity of secondary metabolite gene clusters in xylarialean endophytes.</title>
        <authorList>
            <person name="Franco M.E.E."/>
            <person name="Wisecaver J.H."/>
            <person name="Arnold A.E."/>
            <person name="Ju Y.M."/>
            <person name="Slot J.C."/>
            <person name="Ahrendt S."/>
            <person name="Moore L.P."/>
            <person name="Eastman K.E."/>
            <person name="Scott K."/>
            <person name="Konkel Z."/>
            <person name="Mondo S.J."/>
            <person name="Kuo A."/>
            <person name="Hayes R.D."/>
            <person name="Haridas S."/>
            <person name="Andreopoulos B."/>
            <person name="Riley R."/>
            <person name="LaButti K."/>
            <person name="Pangilinan J."/>
            <person name="Lipzen A."/>
            <person name="Amirebrahimi M."/>
            <person name="Yan J."/>
            <person name="Adam C."/>
            <person name="Keymanesh K."/>
            <person name="Ng V."/>
            <person name="Louie K."/>
            <person name="Northen T."/>
            <person name="Drula E."/>
            <person name="Henrissat B."/>
            <person name="Hsieh H.M."/>
            <person name="Youens-Clark K."/>
            <person name="Lutzoni F."/>
            <person name="Miadlikowska J."/>
            <person name="Eastwood D.C."/>
            <person name="Hamelin R.C."/>
            <person name="Grigoriev I.V."/>
            <person name="U'Ren J.M."/>
        </authorList>
    </citation>
    <scope>NUCLEOTIDE SEQUENCE [LARGE SCALE GENOMIC DNA]</scope>
    <source>
        <strain evidence="1 2">CBS 119005</strain>
    </source>
</reference>
<dbReference type="EMBL" id="MU393486">
    <property type="protein sequence ID" value="KAI4864459.1"/>
    <property type="molecule type" value="Genomic_DNA"/>
</dbReference>
<gene>
    <name evidence="1" type="ORF">F4820DRAFT_334712</name>
</gene>